<reference evidence="3 4" key="1">
    <citation type="submission" date="2019-07" db="EMBL/GenBank/DDBJ databases">
        <title>Genome assembly of two rare yeast pathogens: Diutina rugosa and Trichomonascus ciferrii.</title>
        <authorList>
            <person name="Mixao V."/>
            <person name="Saus E."/>
            <person name="Hansen A."/>
            <person name="Lass-Flor C."/>
            <person name="Gabaldon T."/>
        </authorList>
    </citation>
    <scope>NUCLEOTIDE SEQUENCE [LARGE SCALE GENOMIC DNA]</scope>
    <source>
        <strain evidence="3 4">CBS 613</strain>
    </source>
</reference>
<proteinExistence type="predicted"/>
<dbReference type="InterPro" id="IPR052432">
    <property type="entry name" value="PITP/CRAL-TRIO"/>
</dbReference>
<dbReference type="Proteomes" id="UP000449547">
    <property type="component" value="Unassembled WGS sequence"/>
</dbReference>
<feature type="region of interest" description="Disordered" evidence="1">
    <location>
        <begin position="356"/>
        <end position="392"/>
    </location>
</feature>
<dbReference type="Pfam" id="PF00650">
    <property type="entry name" value="CRAL_TRIO"/>
    <property type="match status" value="1"/>
</dbReference>
<feature type="compositionally biased region" description="Basic and acidic residues" evidence="1">
    <location>
        <begin position="119"/>
        <end position="146"/>
    </location>
</feature>
<name>A0A642UTF8_DIURU</name>
<gene>
    <name evidence="3" type="ORF">DIURU_001684</name>
</gene>
<dbReference type="Gene3D" id="3.40.525.10">
    <property type="entry name" value="CRAL-TRIO lipid binding domain"/>
    <property type="match status" value="1"/>
</dbReference>
<dbReference type="SMART" id="SM00516">
    <property type="entry name" value="SEC14"/>
    <property type="match status" value="1"/>
</dbReference>
<feature type="compositionally biased region" description="Low complexity" evidence="1">
    <location>
        <begin position="150"/>
        <end position="172"/>
    </location>
</feature>
<accession>A0A642UTF8</accession>
<dbReference type="SMART" id="SM01100">
    <property type="entry name" value="CRAL_TRIO_N"/>
    <property type="match status" value="1"/>
</dbReference>
<dbReference type="RefSeq" id="XP_034013642.1">
    <property type="nucleotide sequence ID" value="XM_034154254.1"/>
</dbReference>
<feature type="region of interest" description="Disordered" evidence="1">
    <location>
        <begin position="1"/>
        <end position="172"/>
    </location>
</feature>
<feature type="compositionally biased region" description="Basic and acidic residues" evidence="1">
    <location>
        <begin position="97"/>
        <end position="108"/>
    </location>
</feature>
<dbReference type="Pfam" id="PF03765">
    <property type="entry name" value="CRAL_TRIO_N"/>
    <property type="match status" value="1"/>
</dbReference>
<dbReference type="InterPro" id="IPR001251">
    <property type="entry name" value="CRAL-TRIO_dom"/>
</dbReference>
<feature type="compositionally biased region" description="Polar residues" evidence="1">
    <location>
        <begin position="36"/>
        <end position="48"/>
    </location>
</feature>
<protein>
    <recommendedName>
        <fullName evidence="2">CRAL-TRIO domain-containing protein</fullName>
    </recommendedName>
</protein>
<dbReference type="SUPFAM" id="SSF52087">
    <property type="entry name" value="CRAL/TRIO domain"/>
    <property type="match status" value="1"/>
</dbReference>
<dbReference type="CDD" id="cd00170">
    <property type="entry name" value="SEC14"/>
    <property type="match status" value="1"/>
</dbReference>
<evidence type="ECO:0000256" key="1">
    <source>
        <dbReference type="SAM" id="MobiDB-lite"/>
    </source>
</evidence>
<sequence>MYIKKPSYSSGSSPLRIPSFRSKSRSRREEGAAPGESQSVGSGQIYHTTSHDDRRSERRRVSSRSNGDDTSMRRSRSQGRSRHDDDEERRERRERRSSRYADDEERRERRDRRHSRSHRDRDRDEDDRRERRRSERGSDRHADRRKSTSSRKPASKSSRSGGGAAAAAPSKPKVVLPTNVEYRPGRIQSLTAEQERIHKQYWAYFLAYWGYDFGFDPHEVKYSDVFVASTGRPEAGGGAGLSRTATHNSLQSGNTSASKKKKGWLGGSGGSTSAAPASQHHENHAPANSPRMQDIQTKSSQEQFIPTDVPSPDVVNVFVNHYKLVSPEYYKETEDDGASSDVSDAASLESFVTADTTITNPDDFPTESYSKRGGGGGTSNGAMLSAPAASNKPVKSVNVNPDLAGITPAQWQQMFMSACRNDLPDNFLLRFMRARKWNTENALKMLSKSIKWRMDFPADQWVLESDGPSYLTGKNAGFIKNLTTEKSWIKGSDFQKSPIFWFQAKKHFGSDSPSDETQRYAVTTIEWVRLFLREVSESVDTVSIVFDLTGFTLKNADYTTIKFLAEVFEAHYPECLGRIYVHNAPWIFSTVWNIIKNWLDPVVASKIVFTKNFKDLSGYIAPEFIPTDLGGIDTSGPHYPIPKAGDDRPSKAKDATYVRLRKERDILFMRFLDCTAKWVASTNPDVSAKYLEEKTIINVELSNNWIALQGYIRNPSPYDRIGNLHITN</sequence>
<feature type="compositionally biased region" description="Basic residues" evidence="1">
    <location>
        <begin position="109"/>
        <end position="118"/>
    </location>
</feature>
<dbReference type="InterPro" id="IPR036865">
    <property type="entry name" value="CRAL-TRIO_dom_sf"/>
</dbReference>
<comment type="caution">
    <text evidence="3">The sequence shown here is derived from an EMBL/GenBank/DDBJ whole genome shotgun (WGS) entry which is preliminary data.</text>
</comment>
<evidence type="ECO:0000313" key="4">
    <source>
        <dbReference type="Proteomes" id="UP000449547"/>
    </source>
</evidence>
<keyword evidence="4" id="KW-1185">Reference proteome</keyword>
<dbReference type="OrthoDB" id="43460at2759"/>
<dbReference type="PANTHER" id="PTHR46590:SF1">
    <property type="entry name" value="PHOSPHATIDYLINOSITOL TRANSFER PROTEIN CSR1"/>
    <property type="match status" value="1"/>
</dbReference>
<evidence type="ECO:0000259" key="2">
    <source>
        <dbReference type="PROSITE" id="PS50191"/>
    </source>
</evidence>
<dbReference type="EMBL" id="SWFT01000050">
    <property type="protein sequence ID" value="KAA8905256.1"/>
    <property type="molecule type" value="Genomic_DNA"/>
</dbReference>
<dbReference type="PROSITE" id="PS50191">
    <property type="entry name" value="CRAL_TRIO"/>
    <property type="match status" value="1"/>
</dbReference>
<feature type="region of interest" description="Disordered" evidence="1">
    <location>
        <begin position="234"/>
        <end position="308"/>
    </location>
</feature>
<dbReference type="InterPro" id="IPR011074">
    <property type="entry name" value="CRAL/TRIO_N_dom"/>
</dbReference>
<feature type="compositionally biased region" description="Polar residues" evidence="1">
    <location>
        <begin position="290"/>
        <end position="304"/>
    </location>
</feature>
<dbReference type="AlphaFoldDB" id="A0A642UTF8"/>
<feature type="domain" description="CRAL-TRIO" evidence="2">
    <location>
        <begin position="489"/>
        <end position="637"/>
    </location>
</feature>
<dbReference type="VEuPathDB" id="FungiDB:DIURU_001684"/>
<dbReference type="SUPFAM" id="SSF46938">
    <property type="entry name" value="CRAL/TRIO N-terminal domain"/>
    <property type="match status" value="1"/>
</dbReference>
<dbReference type="GeneID" id="54780337"/>
<dbReference type="PANTHER" id="PTHR46590">
    <property type="entry name" value="PHOSPHATIDYLINOSITOL TRANSFER PROTEIN CSR1-RELATED"/>
    <property type="match status" value="1"/>
</dbReference>
<feature type="compositionally biased region" description="Basic and acidic residues" evidence="1">
    <location>
        <begin position="49"/>
        <end position="72"/>
    </location>
</feature>
<feature type="compositionally biased region" description="Polar residues" evidence="1">
    <location>
        <begin position="243"/>
        <end position="255"/>
    </location>
</feature>
<dbReference type="InterPro" id="IPR036273">
    <property type="entry name" value="CRAL/TRIO_N_dom_sf"/>
</dbReference>
<dbReference type="OMA" id="TIEWVRL"/>
<evidence type="ECO:0000313" key="3">
    <source>
        <dbReference type="EMBL" id="KAA8905256.1"/>
    </source>
</evidence>
<organism evidence="3 4">
    <name type="scientific">Diutina rugosa</name>
    <name type="common">Yeast</name>
    <name type="synonym">Candida rugosa</name>
    <dbReference type="NCBI Taxonomy" id="5481"/>
    <lineage>
        <taxon>Eukaryota</taxon>
        <taxon>Fungi</taxon>
        <taxon>Dikarya</taxon>
        <taxon>Ascomycota</taxon>
        <taxon>Saccharomycotina</taxon>
        <taxon>Pichiomycetes</taxon>
        <taxon>Debaryomycetaceae</taxon>
        <taxon>Diutina</taxon>
    </lineage>
</organism>